<proteinExistence type="predicted"/>
<comment type="caution">
    <text evidence="2">The sequence shown here is derived from an EMBL/GenBank/DDBJ whole genome shotgun (WGS) entry which is preliminary data.</text>
</comment>
<evidence type="ECO:0000256" key="1">
    <source>
        <dbReference type="SAM" id="SignalP"/>
    </source>
</evidence>
<dbReference type="AlphaFoldDB" id="A0A2A9ECL3"/>
<accession>A0A2A9ECL3</accession>
<keyword evidence="3" id="KW-1185">Reference proteome</keyword>
<gene>
    <name evidence="2" type="ORF">ATL41_1270</name>
</gene>
<evidence type="ECO:0000313" key="2">
    <source>
        <dbReference type="EMBL" id="PFG36543.1"/>
    </source>
</evidence>
<dbReference type="Proteomes" id="UP000221394">
    <property type="component" value="Unassembled WGS sequence"/>
</dbReference>
<organism evidence="2 3">
    <name type="scientific">Flavimobilis soli</name>
    <dbReference type="NCBI Taxonomy" id="442709"/>
    <lineage>
        <taxon>Bacteria</taxon>
        <taxon>Bacillati</taxon>
        <taxon>Actinomycetota</taxon>
        <taxon>Actinomycetes</taxon>
        <taxon>Micrococcales</taxon>
        <taxon>Jonesiaceae</taxon>
        <taxon>Flavimobilis</taxon>
    </lineage>
</organism>
<feature type="signal peptide" evidence="1">
    <location>
        <begin position="1"/>
        <end position="27"/>
    </location>
</feature>
<reference evidence="2 3" key="1">
    <citation type="submission" date="2017-10" db="EMBL/GenBank/DDBJ databases">
        <title>Sequencing the genomes of 1000 actinobacteria strains.</title>
        <authorList>
            <person name="Klenk H.-P."/>
        </authorList>
    </citation>
    <scope>NUCLEOTIDE SEQUENCE [LARGE SCALE GENOMIC DNA]</scope>
    <source>
        <strain evidence="2 3">DSM 21574</strain>
    </source>
</reference>
<name>A0A2A9ECL3_9MICO</name>
<sequence length="328" mass="34188">MTTSTRTTITFATAAAILISSTGIAQAHDPNAAANEVAQSIATVAPEVGTLIDPTELGDKFRASSTHTRITIPTEGDGQIEVASADPSVPEIAVELPDLVRSSSGSQADDGTVVLESDDNASIAVQGIADGSFRLLSVLEGRSAEERYTYRFVGADLQSQEDGSVLVLGHGATIGAIEAPWARDADGREVPTRYEVSGDNLVQVIDHRSGDFTYPITADPYASIGIGVYIHFTRAETKTLANSVGGASGIGAFCTAWAIKLAKTPASAAAGAVLSGACLVGGLRLVYHAGKAENSSPKKCLYLRYIGVGTTVVPQYLHVGEYRDSRCK</sequence>
<keyword evidence="1" id="KW-0732">Signal</keyword>
<dbReference type="EMBL" id="PDJH01000001">
    <property type="protein sequence ID" value="PFG36543.1"/>
    <property type="molecule type" value="Genomic_DNA"/>
</dbReference>
<evidence type="ECO:0000313" key="3">
    <source>
        <dbReference type="Proteomes" id="UP000221394"/>
    </source>
</evidence>
<feature type="chain" id="PRO_5012970483" evidence="1">
    <location>
        <begin position="28"/>
        <end position="328"/>
    </location>
</feature>
<protein>
    <submittedName>
        <fullName evidence="2">Uncharacterized protein</fullName>
    </submittedName>
</protein>